<dbReference type="InterPro" id="IPR036397">
    <property type="entry name" value="RNaseH_sf"/>
</dbReference>
<dbReference type="Proteomes" id="UP000887013">
    <property type="component" value="Unassembled WGS sequence"/>
</dbReference>
<sequence>MKGHSNNGFFPRGIVIFQDENSKICRAQIIQKWFRQHGDSLALMNSLPQIFYLKPIKTLWDIMEQQLRGGSFLQWSDHSLGEKTSANQGENNC</sequence>
<organism evidence="1 2">
    <name type="scientific">Nephila pilipes</name>
    <name type="common">Giant wood spider</name>
    <name type="synonym">Nephila maculata</name>
    <dbReference type="NCBI Taxonomy" id="299642"/>
    <lineage>
        <taxon>Eukaryota</taxon>
        <taxon>Metazoa</taxon>
        <taxon>Ecdysozoa</taxon>
        <taxon>Arthropoda</taxon>
        <taxon>Chelicerata</taxon>
        <taxon>Arachnida</taxon>
        <taxon>Araneae</taxon>
        <taxon>Araneomorphae</taxon>
        <taxon>Entelegynae</taxon>
        <taxon>Araneoidea</taxon>
        <taxon>Nephilidae</taxon>
        <taxon>Nephila</taxon>
    </lineage>
</organism>
<comment type="caution">
    <text evidence="1">The sequence shown here is derived from an EMBL/GenBank/DDBJ whole genome shotgun (WGS) entry which is preliminary data.</text>
</comment>
<name>A0A8X6JE31_NEPPI</name>
<reference evidence="1" key="1">
    <citation type="submission" date="2020-08" db="EMBL/GenBank/DDBJ databases">
        <title>Multicomponent nature underlies the extraordinary mechanical properties of spider dragline silk.</title>
        <authorList>
            <person name="Kono N."/>
            <person name="Nakamura H."/>
            <person name="Mori M."/>
            <person name="Yoshida Y."/>
            <person name="Ohtoshi R."/>
            <person name="Malay A.D."/>
            <person name="Moran D.A.P."/>
            <person name="Tomita M."/>
            <person name="Numata K."/>
            <person name="Arakawa K."/>
        </authorList>
    </citation>
    <scope>NUCLEOTIDE SEQUENCE</scope>
</reference>
<proteinExistence type="predicted"/>
<protein>
    <submittedName>
        <fullName evidence="1">Uncharacterized protein</fullName>
    </submittedName>
</protein>
<evidence type="ECO:0000313" key="1">
    <source>
        <dbReference type="EMBL" id="GFS62756.1"/>
    </source>
</evidence>
<dbReference type="EMBL" id="BMAW01047803">
    <property type="protein sequence ID" value="GFS62756.1"/>
    <property type="molecule type" value="Genomic_DNA"/>
</dbReference>
<dbReference type="Gene3D" id="3.30.420.10">
    <property type="entry name" value="Ribonuclease H-like superfamily/Ribonuclease H"/>
    <property type="match status" value="1"/>
</dbReference>
<keyword evidence="2" id="KW-1185">Reference proteome</keyword>
<dbReference type="AlphaFoldDB" id="A0A8X6JE31"/>
<gene>
    <name evidence="1" type="ORF">NPIL_619221</name>
</gene>
<evidence type="ECO:0000313" key="2">
    <source>
        <dbReference type="Proteomes" id="UP000887013"/>
    </source>
</evidence>
<dbReference type="GO" id="GO:0003676">
    <property type="term" value="F:nucleic acid binding"/>
    <property type="evidence" value="ECO:0007669"/>
    <property type="project" value="InterPro"/>
</dbReference>
<accession>A0A8X6JE31</accession>